<evidence type="ECO:0000256" key="5">
    <source>
        <dbReference type="ARBA" id="ARBA00022490"/>
    </source>
</evidence>
<keyword evidence="19" id="KW-1185">Reference proteome</keyword>
<keyword evidence="6" id="KW-0433">Leucine-rich repeat</keyword>
<dbReference type="GO" id="GO:0016020">
    <property type="term" value="C:membrane"/>
    <property type="evidence" value="ECO:0007669"/>
    <property type="project" value="UniProtKB-SubCell"/>
</dbReference>
<dbReference type="EMBL" id="MLFT02000005">
    <property type="protein sequence ID" value="PHT48524.1"/>
    <property type="molecule type" value="Genomic_DNA"/>
</dbReference>
<evidence type="ECO:0000256" key="2">
    <source>
        <dbReference type="ARBA" id="ARBA00004170"/>
    </source>
</evidence>
<dbReference type="FunFam" id="3.40.50.300:FF:001091">
    <property type="entry name" value="Probable disease resistance protein At1g61300"/>
    <property type="match status" value="1"/>
</dbReference>
<keyword evidence="10" id="KW-0611">Plant defense</keyword>
<keyword evidence="11" id="KW-0067">ATP-binding</keyword>
<keyword evidence="7" id="KW-0381">Hypersensitive response</keyword>
<evidence type="ECO:0000256" key="1">
    <source>
        <dbReference type="ARBA" id="ARBA00002074"/>
    </source>
</evidence>
<dbReference type="Pfam" id="PF23598">
    <property type="entry name" value="LRR_14"/>
    <property type="match status" value="1"/>
</dbReference>
<dbReference type="FunFam" id="1.10.10.10:FF:000322">
    <property type="entry name" value="Probable disease resistance protein At1g63360"/>
    <property type="match status" value="1"/>
</dbReference>
<dbReference type="InterPro" id="IPR042197">
    <property type="entry name" value="Apaf_helical"/>
</dbReference>
<dbReference type="FunFam" id="1.10.8.430:FF:000003">
    <property type="entry name" value="Probable disease resistance protein At5g66910"/>
    <property type="match status" value="1"/>
</dbReference>
<evidence type="ECO:0008006" key="20">
    <source>
        <dbReference type="Google" id="ProtNLM"/>
    </source>
</evidence>
<evidence type="ECO:0000256" key="7">
    <source>
        <dbReference type="ARBA" id="ARBA00022667"/>
    </source>
</evidence>
<keyword evidence="13" id="KW-0472">Membrane</keyword>
<dbReference type="OrthoDB" id="3027644at2759"/>
<dbReference type="Gene3D" id="1.10.10.10">
    <property type="entry name" value="Winged helix-like DNA-binding domain superfamily/Winged helix DNA-binding domain"/>
    <property type="match status" value="1"/>
</dbReference>
<comment type="caution">
    <text evidence="18">The sequence shown here is derived from an EMBL/GenBank/DDBJ whole genome shotgun (WGS) entry which is preliminary data.</text>
</comment>
<evidence type="ECO:0000256" key="11">
    <source>
        <dbReference type="ARBA" id="ARBA00022840"/>
    </source>
</evidence>
<evidence type="ECO:0000256" key="3">
    <source>
        <dbReference type="ARBA" id="ARBA00004496"/>
    </source>
</evidence>
<dbReference type="InterPro" id="IPR036388">
    <property type="entry name" value="WH-like_DNA-bd_sf"/>
</dbReference>
<dbReference type="GO" id="GO:0005524">
    <property type="term" value="F:ATP binding"/>
    <property type="evidence" value="ECO:0007669"/>
    <property type="project" value="UniProtKB-KW"/>
</dbReference>
<dbReference type="Pfam" id="PF23559">
    <property type="entry name" value="WHD_DRP"/>
    <property type="match status" value="1"/>
</dbReference>
<dbReference type="SUPFAM" id="SSF52540">
    <property type="entry name" value="P-loop containing nucleoside triphosphate hydrolases"/>
    <property type="match status" value="1"/>
</dbReference>
<protein>
    <recommendedName>
        <fullName evidence="20">AAA+ ATPase domain-containing protein</fullName>
    </recommendedName>
</protein>
<proteinExistence type="inferred from homology"/>
<keyword evidence="5" id="KW-0963">Cytoplasm</keyword>
<reference evidence="19" key="2">
    <citation type="journal article" date="2017" name="J. Anim. Genet.">
        <title>Multiple reference genome sequences of hot pepper reveal the massive evolution of plant disease resistance genes by retroduplication.</title>
        <authorList>
            <person name="Kim S."/>
            <person name="Park J."/>
            <person name="Yeom S.-I."/>
            <person name="Kim Y.-M."/>
            <person name="Seo E."/>
            <person name="Kim K.-T."/>
            <person name="Kim M.-S."/>
            <person name="Lee J.M."/>
            <person name="Cheong K."/>
            <person name="Shin H.-S."/>
            <person name="Kim S.-B."/>
            <person name="Han K."/>
            <person name="Lee J."/>
            <person name="Park M."/>
            <person name="Lee H.-A."/>
            <person name="Lee H.-Y."/>
            <person name="Lee Y."/>
            <person name="Oh S."/>
            <person name="Lee J.H."/>
            <person name="Choi E."/>
            <person name="Choi E."/>
            <person name="Lee S.E."/>
            <person name="Jeon J."/>
            <person name="Kim H."/>
            <person name="Choi G."/>
            <person name="Song H."/>
            <person name="Lee J."/>
            <person name="Lee S.-C."/>
            <person name="Kwon J.-K."/>
            <person name="Lee H.-Y."/>
            <person name="Koo N."/>
            <person name="Hong Y."/>
            <person name="Kim R.W."/>
            <person name="Kang W.-H."/>
            <person name="Huh J.H."/>
            <person name="Kang B.-C."/>
            <person name="Yang T.-J."/>
            <person name="Lee Y.-H."/>
            <person name="Bennetzen J.L."/>
            <person name="Choi D."/>
        </authorList>
    </citation>
    <scope>NUCLEOTIDE SEQUENCE [LARGE SCALE GENOMIC DNA]</scope>
    <source>
        <strain evidence="19">cv. PBC81</strain>
    </source>
</reference>
<dbReference type="GO" id="GO:0043531">
    <property type="term" value="F:ADP binding"/>
    <property type="evidence" value="ECO:0007669"/>
    <property type="project" value="InterPro"/>
</dbReference>
<organism evidence="18 19">
    <name type="scientific">Capsicum baccatum</name>
    <name type="common">Peruvian pepper</name>
    <dbReference type="NCBI Taxonomy" id="33114"/>
    <lineage>
        <taxon>Eukaryota</taxon>
        <taxon>Viridiplantae</taxon>
        <taxon>Streptophyta</taxon>
        <taxon>Embryophyta</taxon>
        <taxon>Tracheophyta</taxon>
        <taxon>Spermatophyta</taxon>
        <taxon>Magnoliopsida</taxon>
        <taxon>eudicotyledons</taxon>
        <taxon>Gunneridae</taxon>
        <taxon>Pentapetalae</taxon>
        <taxon>asterids</taxon>
        <taxon>lamiids</taxon>
        <taxon>Solanales</taxon>
        <taxon>Solanaceae</taxon>
        <taxon>Solanoideae</taxon>
        <taxon>Capsiceae</taxon>
        <taxon>Capsicum</taxon>
    </lineage>
</organism>
<dbReference type="Gene3D" id="3.80.10.10">
    <property type="entry name" value="Ribonuclease Inhibitor"/>
    <property type="match status" value="2"/>
</dbReference>
<feature type="domain" description="Disease resistance R13L4/SHOC-2-like LRR" evidence="17">
    <location>
        <begin position="549"/>
        <end position="810"/>
    </location>
</feature>
<name>A0A2G2WTF4_CAPBA</name>
<dbReference type="InterPro" id="IPR002182">
    <property type="entry name" value="NB-ARC"/>
</dbReference>
<dbReference type="GO" id="GO:0005737">
    <property type="term" value="C:cytoplasm"/>
    <property type="evidence" value="ECO:0007669"/>
    <property type="project" value="UniProtKB-SubCell"/>
</dbReference>
<gene>
    <name evidence="18" type="ORF">CQW23_12732</name>
</gene>
<dbReference type="Pfam" id="PF00931">
    <property type="entry name" value="NB-ARC"/>
    <property type="match status" value="1"/>
</dbReference>
<reference evidence="18 19" key="1">
    <citation type="journal article" date="2017" name="Genome Biol.">
        <title>New reference genome sequences of hot pepper reveal the massive evolution of plant disease-resistance genes by retroduplication.</title>
        <authorList>
            <person name="Kim S."/>
            <person name="Park J."/>
            <person name="Yeom S.I."/>
            <person name="Kim Y.M."/>
            <person name="Seo E."/>
            <person name="Kim K.T."/>
            <person name="Kim M.S."/>
            <person name="Lee J.M."/>
            <person name="Cheong K."/>
            <person name="Shin H.S."/>
            <person name="Kim S.B."/>
            <person name="Han K."/>
            <person name="Lee J."/>
            <person name="Park M."/>
            <person name="Lee H.A."/>
            <person name="Lee H.Y."/>
            <person name="Lee Y."/>
            <person name="Oh S."/>
            <person name="Lee J.H."/>
            <person name="Choi E."/>
            <person name="Choi E."/>
            <person name="Lee S.E."/>
            <person name="Jeon J."/>
            <person name="Kim H."/>
            <person name="Choi G."/>
            <person name="Song H."/>
            <person name="Lee J."/>
            <person name="Lee S.C."/>
            <person name="Kwon J.K."/>
            <person name="Lee H.Y."/>
            <person name="Koo N."/>
            <person name="Hong Y."/>
            <person name="Kim R.W."/>
            <person name="Kang W.H."/>
            <person name="Huh J.H."/>
            <person name="Kang B.C."/>
            <person name="Yang T.J."/>
            <person name="Lee Y.H."/>
            <person name="Bennetzen J.L."/>
            <person name="Choi D."/>
        </authorList>
    </citation>
    <scope>NUCLEOTIDE SEQUENCE [LARGE SCALE GENOMIC DNA]</scope>
    <source>
        <strain evidence="19">cv. PBC81</strain>
    </source>
</reference>
<dbReference type="PANTHER" id="PTHR23155">
    <property type="entry name" value="DISEASE RESISTANCE PROTEIN RP"/>
    <property type="match status" value="1"/>
</dbReference>
<dbReference type="CDD" id="cd14798">
    <property type="entry name" value="RX-CC_like"/>
    <property type="match status" value="1"/>
</dbReference>
<dbReference type="GO" id="GO:0009626">
    <property type="term" value="P:plant-type hypersensitive response"/>
    <property type="evidence" value="ECO:0007669"/>
    <property type="project" value="UniProtKB-KW"/>
</dbReference>
<dbReference type="InterPro" id="IPR058922">
    <property type="entry name" value="WHD_DRP"/>
</dbReference>
<comment type="similarity">
    <text evidence="4">Belongs to the disease resistance NB-LRR family.</text>
</comment>
<dbReference type="PRINTS" id="PR00364">
    <property type="entry name" value="DISEASERSIST"/>
</dbReference>
<evidence type="ECO:0000256" key="4">
    <source>
        <dbReference type="ARBA" id="ARBA00008894"/>
    </source>
</evidence>
<evidence type="ECO:0000313" key="19">
    <source>
        <dbReference type="Proteomes" id="UP000224567"/>
    </source>
</evidence>
<feature type="domain" description="NB-ARC" evidence="14">
    <location>
        <begin position="178"/>
        <end position="348"/>
    </location>
</feature>
<feature type="domain" description="Disease resistance protein winged helix" evidence="16">
    <location>
        <begin position="435"/>
        <end position="504"/>
    </location>
</feature>
<dbReference type="InterPro" id="IPR044974">
    <property type="entry name" value="Disease_R_plants"/>
</dbReference>
<evidence type="ECO:0000256" key="12">
    <source>
        <dbReference type="ARBA" id="ARBA00023054"/>
    </source>
</evidence>
<dbReference type="Pfam" id="PF18052">
    <property type="entry name" value="Rx_N"/>
    <property type="match status" value="1"/>
</dbReference>
<evidence type="ECO:0000256" key="8">
    <source>
        <dbReference type="ARBA" id="ARBA00022737"/>
    </source>
</evidence>
<evidence type="ECO:0000259" key="14">
    <source>
        <dbReference type="Pfam" id="PF00931"/>
    </source>
</evidence>
<dbReference type="PANTHER" id="PTHR23155:SF1152">
    <property type="entry name" value="AAA+ ATPASE DOMAIN-CONTAINING PROTEIN"/>
    <property type="match status" value="1"/>
</dbReference>
<keyword evidence="12" id="KW-0175">Coiled coil</keyword>
<evidence type="ECO:0000259" key="17">
    <source>
        <dbReference type="Pfam" id="PF23598"/>
    </source>
</evidence>
<keyword evidence="9" id="KW-0547">Nucleotide-binding</keyword>
<evidence type="ECO:0000313" key="18">
    <source>
        <dbReference type="EMBL" id="PHT48524.1"/>
    </source>
</evidence>
<comment type="function">
    <text evidence="1">Confers resistance to late blight (Phytophthora infestans) races carrying the avirulence gene Avr1. Resistance proteins guard the plant against pathogens that contain an appropriate avirulence protein via an indirect interaction with this avirulence protein. That triggers a defense system including the hypersensitive response, which restricts the pathogen growth.</text>
</comment>
<sequence length="873" mass="101081">MVDAFVSFAVERMGDFLVQEVSLRLSLREDVKWLRNELLFMQSFLKDAEEKLIEDQRVQQWVFEINSIANDAVAVLETYISEVDKGDHDAGFASRLKACTSCMICRKETKFYNVGKEIQCLKKRVMDISRKRKTYGIRDIDNPGEGPRNQTNHQSAMVRKLRRTTSYIDENHIFVGFQDVVEKLLAELLKADPRRGVISIYGMGGLGKTTIARNLYNSPSLITSFHARAWICVSQEYNTMDLLKNIIKSIKGRTKETLDLLERMTESDLEIYLRDLLKERKYLLVVDDVWQREAWESLRRAFPDSKNGSRVIITTRKEDVAKRADDNGFVHKLRFLSQEESWDLFRRKLLDVLAMVPTMEILARDMVDKCGGLPLAIVVLSGLLSHKRGIQEWKKVKAHLWRHMKDDSIEISCILSLSYNDLSTALKHCFLYFGIFPEDHLIYVDNIMWLWIAEGFIPRGEERIEDVAEGFLDELARRSLIQVVSTSWKTDVRCKIHDLLRDLAMQKALEVNFFDIYDPRKHSLSSSCLRHAVHGQAQRYLSLDLSNLKLRSFMFLDQDFCNMGLLKFHNVFRHIYVLYLEIRSGTTLPDAVGCLYHLKFLSLRGIYYLPSSIGNLKNLQTLRVLNDYRHLCVLPPETTNLVNLRHIVALYSRPLQLLSKLTSLQVLKYSCCDQWRDVDPVNLVSLQELGMYDIMHSYSLNNIGSLKNLRSLMLRCKLNESFPTLEYLTSCRKLDKLWLEGRIDKLPLRGGFPNSITMMVLWKSELMEDPMPILGMLPNLRDLDLVGAYEGKEITCGNNSFCQLEFLRLDGLQKLERWHLSSSSMPLIIGFGIYDCSKLKEIPQRMKGITILDRLKGIDQEFGEYYKVNSLAS</sequence>
<dbReference type="InterPro" id="IPR038005">
    <property type="entry name" value="RX-like_CC"/>
</dbReference>
<dbReference type="InterPro" id="IPR027417">
    <property type="entry name" value="P-loop_NTPase"/>
</dbReference>
<dbReference type="AlphaFoldDB" id="A0A2G2WTF4"/>
<dbReference type="GO" id="GO:0051607">
    <property type="term" value="P:defense response to virus"/>
    <property type="evidence" value="ECO:0007669"/>
    <property type="project" value="UniProtKB-ARBA"/>
</dbReference>
<dbReference type="Proteomes" id="UP000224567">
    <property type="component" value="Unassembled WGS sequence"/>
</dbReference>
<feature type="domain" description="Disease resistance N-terminal" evidence="15">
    <location>
        <begin position="5"/>
        <end position="90"/>
    </location>
</feature>
<accession>A0A2G2WTF4</accession>
<dbReference type="Gene3D" id="1.10.8.430">
    <property type="entry name" value="Helical domain of apoptotic protease-activating factors"/>
    <property type="match status" value="1"/>
</dbReference>
<comment type="subcellular location">
    <subcellularLocation>
        <location evidence="3">Cytoplasm</location>
    </subcellularLocation>
    <subcellularLocation>
        <location evidence="2">Membrane</location>
        <topology evidence="2">Peripheral membrane protein</topology>
    </subcellularLocation>
</comment>
<evidence type="ECO:0000256" key="13">
    <source>
        <dbReference type="ARBA" id="ARBA00023136"/>
    </source>
</evidence>
<evidence type="ECO:0000256" key="10">
    <source>
        <dbReference type="ARBA" id="ARBA00022821"/>
    </source>
</evidence>
<dbReference type="InterPro" id="IPR055414">
    <property type="entry name" value="LRR_R13L4/SHOC2-like"/>
</dbReference>
<evidence type="ECO:0000259" key="16">
    <source>
        <dbReference type="Pfam" id="PF23559"/>
    </source>
</evidence>
<keyword evidence="8" id="KW-0677">Repeat</keyword>
<evidence type="ECO:0000259" key="15">
    <source>
        <dbReference type="Pfam" id="PF18052"/>
    </source>
</evidence>
<dbReference type="Gene3D" id="3.40.50.300">
    <property type="entry name" value="P-loop containing nucleotide triphosphate hydrolases"/>
    <property type="match status" value="1"/>
</dbReference>
<dbReference type="SUPFAM" id="SSF52058">
    <property type="entry name" value="L domain-like"/>
    <property type="match status" value="1"/>
</dbReference>
<evidence type="ECO:0000256" key="9">
    <source>
        <dbReference type="ARBA" id="ARBA00022741"/>
    </source>
</evidence>
<dbReference type="InterPro" id="IPR041118">
    <property type="entry name" value="Rx_N"/>
</dbReference>
<evidence type="ECO:0000256" key="6">
    <source>
        <dbReference type="ARBA" id="ARBA00022614"/>
    </source>
</evidence>
<dbReference type="Gene3D" id="1.20.5.4130">
    <property type="match status" value="1"/>
</dbReference>
<dbReference type="InterPro" id="IPR032675">
    <property type="entry name" value="LRR_dom_sf"/>
</dbReference>